<feature type="chain" id="PRO_5045894744" description="DUF4488 domain-containing protein" evidence="1">
    <location>
        <begin position="23"/>
        <end position="170"/>
    </location>
</feature>
<organism evidence="2 3">
    <name type="scientific">Flavobacterium endoglycinae</name>
    <dbReference type="NCBI Taxonomy" id="2816357"/>
    <lineage>
        <taxon>Bacteria</taxon>
        <taxon>Pseudomonadati</taxon>
        <taxon>Bacteroidota</taxon>
        <taxon>Flavobacteriia</taxon>
        <taxon>Flavobacteriales</taxon>
        <taxon>Flavobacteriaceae</taxon>
        <taxon>Flavobacterium</taxon>
    </lineage>
</organism>
<keyword evidence="3" id="KW-1185">Reference proteome</keyword>
<dbReference type="EMBL" id="CP071448">
    <property type="protein sequence ID" value="QSW88900.1"/>
    <property type="molecule type" value="Genomic_DNA"/>
</dbReference>
<evidence type="ECO:0000256" key="1">
    <source>
        <dbReference type="SAM" id="SignalP"/>
    </source>
</evidence>
<evidence type="ECO:0000313" key="2">
    <source>
        <dbReference type="EMBL" id="QSW88900.1"/>
    </source>
</evidence>
<gene>
    <name evidence="2" type="ORF">J0383_22000</name>
</gene>
<accession>A0ABX7QDV2</accession>
<dbReference type="RefSeq" id="WP_207296099.1">
    <property type="nucleotide sequence ID" value="NZ_CP071448.1"/>
</dbReference>
<proteinExistence type="predicted"/>
<feature type="signal peptide" evidence="1">
    <location>
        <begin position="1"/>
        <end position="22"/>
    </location>
</feature>
<sequence>MKKSLAITLICTAIFTTYFTHAQKKTQTLRADFEKACGIWKGTLTYLDYSSGKPYSMSADLEVKRRDASNEFLFIYTYPKEKSANTEQTIIISEDEKYIGKEQIESRKDLPDGSVQIVTQKSGKDGNDNKDALIKQIYTIGKTSFSIRKEVLFSDDNKWIKRHEYVFTRS</sequence>
<dbReference type="Proteomes" id="UP000663440">
    <property type="component" value="Chromosome"/>
</dbReference>
<protein>
    <recommendedName>
        <fullName evidence="4">DUF4488 domain-containing protein</fullName>
    </recommendedName>
</protein>
<keyword evidence="1" id="KW-0732">Signal</keyword>
<evidence type="ECO:0008006" key="4">
    <source>
        <dbReference type="Google" id="ProtNLM"/>
    </source>
</evidence>
<evidence type="ECO:0000313" key="3">
    <source>
        <dbReference type="Proteomes" id="UP000663440"/>
    </source>
</evidence>
<name>A0ABX7QDV2_9FLAO</name>
<reference evidence="2 3" key="1">
    <citation type="submission" date="2021-03" db="EMBL/GenBank/DDBJ databases">
        <title>Flavobacterium kribbensis sp. nov, an endophytic bacteria, isolated from soybean.</title>
        <authorList>
            <person name="Lee J."/>
            <person name="Seo J."/>
        </authorList>
    </citation>
    <scope>NUCLEOTIDE SEQUENCE [LARGE SCALE GENOMIC DNA]</scope>
    <source>
        <strain evidence="2 3">BB8</strain>
    </source>
</reference>